<dbReference type="Gene3D" id="3.90.1150.10">
    <property type="entry name" value="Aspartate Aminotransferase, domain 1"/>
    <property type="match status" value="1"/>
</dbReference>
<protein>
    <recommendedName>
        <fullName evidence="12">2-amino-3-ketobutyrate coenzyme A ligase</fullName>
        <shortName evidence="12">AKB ligase</shortName>
        <ecNumber evidence="12">2.3.1.29</ecNumber>
    </recommendedName>
    <alternativeName>
        <fullName evidence="12">Glycine acetyltransferase</fullName>
    </alternativeName>
</protein>
<dbReference type="SUPFAM" id="SSF53383">
    <property type="entry name" value="PLP-dependent transferases"/>
    <property type="match status" value="1"/>
</dbReference>
<dbReference type="InterPro" id="IPR050087">
    <property type="entry name" value="AON_synthase_class-II"/>
</dbReference>
<evidence type="ECO:0000256" key="8">
    <source>
        <dbReference type="ARBA" id="ARBA00023098"/>
    </source>
</evidence>
<comment type="pathway">
    <text evidence="2">Lipid metabolism; sphingolipid metabolism.</text>
</comment>
<dbReference type="GO" id="GO:0019518">
    <property type="term" value="P:L-threonine catabolic process to glycine"/>
    <property type="evidence" value="ECO:0007669"/>
    <property type="project" value="UniProtKB-UniRule"/>
</dbReference>
<comment type="catalytic activity">
    <reaction evidence="10">
        <text>L-serine + hexadecanoyl-CoA + H(+) = 3-oxosphinganine + CO2 + CoA</text>
        <dbReference type="Rhea" id="RHEA:14761"/>
        <dbReference type="ChEBI" id="CHEBI:15378"/>
        <dbReference type="ChEBI" id="CHEBI:16526"/>
        <dbReference type="ChEBI" id="CHEBI:33384"/>
        <dbReference type="ChEBI" id="CHEBI:57287"/>
        <dbReference type="ChEBI" id="CHEBI:57379"/>
        <dbReference type="ChEBI" id="CHEBI:58299"/>
        <dbReference type="EC" id="2.3.1.50"/>
    </reaction>
    <physiologicalReaction direction="left-to-right" evidence="10">
        <dbReference type="Rhea" id="RHEA:14762"/>
    </physiologicalReaction>
</comment>
<keyword evidence="9 12" id="KW-0012">Acyltransferase</keyword>
<dbReference type="InterPro" id="IPR004839">
    <property type="entry name" value="Aminotransferase_I/II_large"/>
</dbReference>
<dbReference type="EMBL" id="SWBP01000005">
    <property type="protein sequence ID" value="TKB96314.1"/>
    <property type="molecule type" value="Genomic_DNA"/>
</dbReference>
<dbReference type="UniPathway" id="UPA00046">
    <property type="reaction ID" value="UER00506"/>
</dbReference>
<dbReference type="NCBIfam" id="TIGR01822">
    <property type="entry name" value="2am3keto_CoA"/>
    <property type="match status" value="1"/>
</dbReference>
<keyword evidence="8" id="KW-0443">Lipid metabolism</keyword>
<evidence type="ECO:0000256" key="4">
    <source>
        <dbReference type="ARBA" id="ARBA00010008"/>
    </source>
</evidence>
<dbReference type="GO" id="GO:0008890">
    <property type="term" value="F:glycine C-acetyltransferase activity"/>
    <property type="evidence" value="ECO:0007669"/>
    <property type="project" value="UniProtKB-UniRule"/>
</dbReference>
<feature type="binding site" evidence="12">
    <location>
        <position position="136"/>
    </location>
    <ligand>
        <name>substrate</name>
    </ligand>
</feature>
<feature type="binding site" evidence="12">
    <location>
        <position position="366"/>
    </location>
    <ligand>
        <name>substrate</name>
    </ligand>
</feature>
<comment type="catalytic activity">
    <reaction evidence="12">
        <text>glycine + acetyl-CoA = (2S)-2-amino-3-oxobutanoate + CoA</text>
        <dbReference type="Rhea" id="RHEA:20736"/>
        <dbReference type="ChEBI" id="CHEBI:57287"/>
        <dbReference type="ChEBI" id="CHEBI:57288"/>
        <dbReference type="ChEBI" id="CHEBI:57305"/>
        <dbReference type="ChEBI" id="CHEBI:78948"/>
        <dbReference type="EC" id="2.3.1.29"/>
    </reaction>
</comment>
<evidence type="ECO:0000313" key="14">
    <source>
        <dbReference type="EMBL" id="TKB96314.1"/>
    </source>
</evidence>
<comment type="pathway">
    <text evidence="1">Cofactor biosynthesis; biotin biosynthesis.</text>
</comment>
<evidence type="ECO:0000256" key="2">
    <source>
        <dbReference type="ARBA" id="ARBA00004760"/>
    </source>
</evidence>
<dbReference type="Gene3D" id="3.40.640.10">
    <property type="entry name" value="Type I PLP-dependent aspartate aminotransferase-like (Major domain)"/>
    <property type="match status" value="1"/>
</dbReference>
<organism evidence="14 15">
    <name type="scientific">Pedobacter cryophilus</name>
    <dbReference type="NCBI Taxonomy" id="2571271"/>
    <lineage>
        <taxon>Bacteria</taxon>
        <taxon>Pseudomonadati</taxon>
        <taxon>Bacteroidota</taxon>
        <taxon>Sphingobacteriia</taxon>
        <taxon>Sphingobacteriales</taxon>
        <taxon>Sphingobacteriaceae</taxon>
        <taxon>Pedobacter</taxon>
    </lineage>
</organism>
<evidence type="ECO:0000256" key="12">
    <source>
        <dbReference type="HAMAP-Rule" id="MF_00985"/>
    </source>
</evidence>
<evidence type="ECO:0000259" key="13">
    <source>
        <dbReference type="Pfam" id="PF00155"/>
    </source>
</evidence>
<comment type="function">
    <text evidence="12">Catalyzes the cleavage of 2-amino-3-ketobutyrate to glycine and acetyl-CoA.</text>
</comment>
<evidence type="ECO:0000256" key="1">
    <source>
        <dbReference type="ARBA" id="ARBA00004746"/>
    </source>
</evidence>
<evidence type="ECO:0000256" key="5">
    <source>
        <dbReference type="ARBA" id="ARBA00022679"/>
    </source>
</evidence>
<dbReference type="GO" id="GO:0004758">
    <property type="term" value="F:serine C-palmitoyltransferase activity"/>
    <property type="evidence" value="ECO:0007669"/>
    <property type="project" value="UniProtKB-EC"/>
</dbReference>
<dbReference type="PANTHER" id="PTHR13693:SF103">
    <property type="entry name" value="AMINOTRANSFERASE CLASS I_CLASSII DOMAIN-CONTAINING PROTEIN"/>
    <property type="match status" value="1"/>
</dbReference>
<dbReference type="Pfam" id="PF00155">
    <property type="entry name" value="Aminotran_1_2"/>
    <property type="match status" value="1"/>
</dbReference>
<comment type="pathway">
    <text evidence="12">Amino-acid degradation; L-threonine degradation via oxydo-reductase pathway; glycine from L-threonine: step 2/2.</text>
</comment>
<dbReference type="OrthoDB" id="9807157at2"/>
<comment type="caution">
    <text evidence="12">Lacks conserved residue(s) required for the propagation of feature annotation.</text>
</comment>
<dbReference type="InterPro" id="IPR011282">
    <property type="entry name" value="2am3keto_CoA_ligase"/>
</dbReference>
<dbReference type="InterPro" id="IPR015424">
    <property type="entry name" value="PyrdxlP-dep_Trfase"/>
</dbReference>
<dbReference type="InterPro" id="IPR015421">
    <property type="entry name" value="PyrdxlP-dep_Trfase_major"/>
</dbReference>
<dbReference type="InterPro" id="IPR001917">
    <property type="entry name" value="Aminotrans_II_pyridoxalP_BS"/>
</dbReference>
<comment type="caution">
    <text evidence="14">The sequence shown here is derived from an EMBL/GenBank/DDBJ whole genome shotgun (WGS) entry which is preliminary data.</text>
</comment>
<dbReference type="NCBIfam" id="NF005394">
    <property type="entry name" value="PRK06939.1"/>
    <property type="match status" value="1"/>
</dbReference>
<evidence type="ECO:0000256" key="11">
    <source>
        <dbReference type="ARBA" id="ARBA00055827"/>
    </source>
</evidence>
<reference evidence="14 15" key="1">
    <citation type="submission" date="2019-04" db="EMBL/GenBank/DDBJ databases">
        <title>Pedobacter sp. AR-3-17 sp. nov., isolated from Arctic soil.</title>
        <authorList>
            <person name="Dahal R.H."/>
            <person name="Kim D.-U."/>
        </authorList>
    </citation>
    <scope>NUCLEOTIDE SEQUENCE [LARGE SCALE GENOMIC DNA]</scope>
    <source>
        <strain evidence="14 15">AR-3-17</strain>
    </source>
</reference>
<evidence type="ECO:0000313" key="15">
    <source>
        <dbReference type="Proteomes" id="UP000308181"/>
    </source>
</evidence>
<feature type="binding site" description="in other chain" evidence="12">
    <location>
        <begin position="239"/>
        <end position="242"/>
    </location>
    <ligand>
        <name>pyridoxal 5'-phosphate</name>
        <dbReference type="ChEBI" id="CHEBI:597326"/>
        <note>ligand shared between dimeric partners</note>
    </ligand>
</feature>
<accession>A0A4U1BVU6</accession>
<comment type="subunit">
    <text evidence="12">Homodimer.</text>
</comment>
<keyword evidence="15" id="KW-1185">Reference proteome</keyword>
<dbReference type="InterPro" id="IPR015422">
    <property type="entry name" value="PyrdxlP-dep_Trfase_small"/>
</dbReference>
<keyword evidence="5 12" id="KW-0808">Transferase</keyword>
<evidence type="ECO:0000256" key="6">
    <source>
        <dbReference type="ARBA" id="ARBA00022898"/>
    </source>
</evidence>
<name>A0A4U1BVU6_9SPHI</name>
<dbReference type="CDD" id="cd06454">
    <property type="entry name" value="KBL_like"/>
    <property type="match status" value="1"/>
</dbReference>
<keyword evidence="6 12" id="KW-0663">Pyridoxal phosphate</keyword>
<dbReference type="EC" id="2.3.1.29" evidence="12"/>
<feature type="modified residue" description="N6-(pyridoxal phosphate)lysine" evidence="12">
    <location>
        <position position="242"/>
    </location>
</feature>
<evidence type="ECO:0000256" key="10">
    <source>
        <dbReference type="ARBA" id="ARBA00047854"/>
    </source>
</evidence>
<sequence length="396" mass="43760">MYQTLKPVLKKELEDIESAGLYKRERIITSPQGADIIVNGNKEVVNFCANNYLGLSSHPKVTAAAKAAIDSHGFGMSSVRFICGTQDIHKELEQKLSDFLGTEDTILYAAAFDANGGVFEPLFNDEDAIISDELNHASIIDGVRLCKAQRYRYKHDNMEDLEKQLQETQHLRHRIIVTDGAFSMDGTIAQLDKICDLADQYKALVMIDECHCSGFMGKTGRGTHEHHNVMGRVDIITGTLGKALGGASGGFTAGPKEVIDILRQRSRPYLFSNTLAPAIVGASIAVLDMLTETTELRDKLENNTKYFREKMTAAGFDIKPGVHPIVPVMLYDAQLSQDFAAKMLEEGIYVIGFYYPVVPKGKARIRVQMSAAHDQHHLDKAINAFIKVGKELGVIK</sequence>
<dbReference type="FunFam" id="3.90.1150.10:FF:000004">
    <property type="entry name" value="2-amino-3-ketobutyrate coenzyme A ligase"/>
    <property type="match status" value="1"/>
</dbReference>
<dbReference type="FunFam" id="3.40.640.10:FF:000006">
    <property type="entry name" value="5-aminolevulinate synthase, mitochondrial"/>
    <property type="match status" value="1"/>
</dbReference>
<evidence type="ECO:0000256" key="3">
    <source>
        <dbReference type="ARBA" id="ARBA00004991"/>
    </source>
</evidence>
<dbReference type="GO" id="GO:0030148">
    <property type="term" value="P:sphingolipid biosynthetic process"/>
    <property type="evidence" value="ECO:0007669"/>
    <property type="project" value="UniProtKB-ARBA"/>
</dbReference>
<feature type="domain" description="Aminotransferase class I/classII large" evidence="13">
    <location>
        <begin position="43"/>
        <end position="385"/>
    </location>
</feature>
<dbReference type="GO" id="GO:0005737">
    <property type="term" value="C:cytoplasm"/>
    <property type="evidence" value="ECO:0007669"/>
    <property type="project" value="UniProtKB-ARBA"/>
</dbReference>
<dbReference type="AlphaFoldDB" id="A0A4U1BVU6"/>
<keyword evidence="7" id="KW-0746">Sphingolipid metabolism</keyword>
<dbReference type="Proteomes" id="UP000308181">
    <property type="component" value="Unassembled WGS sequence"/>
</dbReference>
<dbReference type="PROSITE" id="PS00599">
    <property type="entry name" value="AA_TRANSFER_CLASS_2"/>
    <property type="match status" value="1"/>
</dbReference>
<dbReference type="RefSeq" id="WP_136827181.1">
    <property type="nucleotide sequence ID" value="NZ_SWBP01000005.1"/>
</dbReference>
<dbReference type="PANTHER" id="PTHR13693">
    <property type="entry name" value="CLASS II AMINOTRANSFERASE/8-AMINO-7-OXONONANOATE SYNTHASE"/>
    <property type="match status" value="1"/>
</dbReference>
<dbReference type="HAMAP" id="MF_00985">
    <property type="entry name" value="2am3keto_CoA_ligase"/>
    <property type="match status" value="1"/>
</dbReference>
<feature type="binding site" evidence="12">
    <location>
        <begin position="272"/>
        <end position="273"/>
    </location>
    <ligand>
        <name>pyridoxal 5'-phosphate</name>
        <dbReference type="ChEBI" id="CHEBI:597326"/>
        <note>ligand shared between dimeric partners</note>
    </ligand>
</feature>
<dbReference type="GO" id="GO:0016020">
    <property type="term" value="C:membrane"/>
    <property type="evidence" value="ECO:0007669"/>
    <property type="project" value="GOC"/>
</dbReference>
<feature type="binding site" description="in other chain" evidence="12">
    <location>
        <position position="183"/>
    </location>
    <ligand>
        <name>pyridoxal 5'-phosphate</name>
        <dbReference type="ChEBI" id="CHEBI:597326"/>
        <note>ligand shared between dimeric partners</note>
    </ligand>
</feature>
<evidence type="ECO:0000256" key="7">
    <source>
        <dbReference type="ARBA" id="ARBA00022919"/>
    </source>
</evidence>
<comment type="function">
    <text evidence="11">Involved in de novo bacterial ceramide synthesis. Catalyzes the condensation of L-serine with palmitoyl-CoA (hexadecanoyl-CoA) to produce 3-oxosphinganine. Also capable of using alanine as substrate leading to the formation of 1-deoxysphinganine (1-deoxySa). Contributes to the levels of endogenous sphingolipids in its host.</text>
</comment>
<comment type="pathway">
    <text evidence="3">Sphingolipid metabolism.</text>
</comment>
<gene>
    <name evidence="12 14" type="primary">kbl</name>
    <name evidence="14" type="ORF">FA046_14105</name>
</gene>
<comment type="cofactor">
    <cofactor evidence="12">
        <name>pyridoxal 5'-phosphate</name>
        <dbReference type="ChEBI" id="CHEBI:597326"/>
    </cofactor>
    <text evidence="12">Binds 1 pyridoxal phosphate per subunit.</text>
</comment>
<dbReference type="GO" id="GO:0030170">
    <property type="term" value="F:pyridoxal phosphate binding"/>
    <property type="evidence" value="ECO:0007669"/>
    <property type="project" value="UniProtKB-UniRule"/>
</dbReference>
<comment type="similarity">
    <text evidence="4">Belongs to the class-II pyridoxal-phosphate-dependent aminotransferase family. BioF subfamily.</text>
</comment>
<proteinExistence type="inferred from homology"/>
<evidence type="ECO:0000256" key="9">
    <source>
        <dbReference type="ARBA" id="ARBA00023315"/>
    </source>
</evidence>